<evidence type="ECO:0000256" key="1">
    <source>
        <dbReference type="SAM" id="Phobius"/>
    </source>
</evidence>
<name>A0A0U5ESW9_9BACT</name>
<feature type="transmembrane region" description="Helical" evidence="1">
    <location>
        <begin position="92"/>
        <end position="115"/>
    </location>
</feature>
<protein>
    <recommendedName>
        <fullName evidence="4">ATP synthase subunit I</fullName>
    </recommendedName>
</protein>
<keyword evidence="1" id="KW-1133">Transmembrane helix</keyword>
<feature type="transmembrane region" description="Helical" evidence="1">
    <location>
        <begin position="34"/>
        <end position="54"/>
    </location>
</feature>
<accession>A0A0U5ESW9</accession>
<dbReference type="AlphaFoldDB" id="A0A0U5ESW9"/>
<reference evidence="3" key="1">
    <citation type="submission" date="2015-09" db="EMBL/GenBank/DDBJ databases">
        <authorList>
            <person name="Bertelli C."/>
        </authorList>
    </citation>
    <scope>NUCLEOTIDE SEQUENCE [LARGE SCALE GENOMIC DNA]</scope>
    <source>
        <strain evidence="3">KNic</strain>
    </source>
</reference>
<dbReference type="Proteomes" id="UP000069902">
    <property type="component" value="Chromosome cPNK"/>
</dbReference>
<organism evidence="2 3">
    <name type="scientific">Candidatus Protochlamydia naegleriophila</name>
    <dbReference type="NCBI Taxonomy" id="389348"/>
    <lineage>
        <taxon>Bacteria</taxon>
        <taxon>Pseudomonadati</taxon>
        <taxon>Chlamydiota</taxon>
        <taxon>Chlamydiia</taxon>
        <taxon>Parachlamydiales</taxon>
        <taxon>Parachlamydiaceae</taxon>
        <taxon>Candidatus Protochlamydia</taxon>
    </lineage>
</organism>
<keyword evidence="1" id="KW-0472">Membrane</keyword>
<dbReference type="KEGG" id="pnl:PNK_1656"/>
<evidence type="ECO:0008006" key="4">
    <source>
        <dbReference type="Google" id="ProtNLM"/>
    </source>
</evidence>
<dbReference type="InParanoid" id="A0A0U5ESW9"/>
<sequence length="127" mass="14168">MENNFISRVINVTAVLAIIGCVAAYLYWDLLAAIGLGVGAVWGCLNLYFLKKLLEEYLRLNSKDALKCYTWIGIKFPLLYVVGYGLLKVFSILSLVCGFSFIFIAIFLLGIGKLLSDKFQANMESHT</sequence>
<dbReference type="STRING" id="389348.PNK_1656"/>
<dbReference type="EMBL" id="LN879502">
    <property type="protein sequence ID" value="CUI17265.1"/>
    <property type="molecule type" value="Genomic_DNA"/>
</dbReference>
<feature type="transmembrane region" description="Helical" evidence="1">
    <location>
        <begin position="66"/>
        <end position="86"/>
    </location>
</feature>
<evidence type="ECO:0000313" key="2">
    <source>
        <dbReference type="EMBL" id="CUI17265.1"/>
    </source>
</evidence>
<keyword evidence="1" id="KW-0812">Transmembrane</keyword>
<gene>
    <name evidence="2" type="ORF">PNK_1656</name>
</gene>
<dbReference type="RefSeq" id="WP_059061417.1">
    <property type="nucleotide sequence ID" value="NZ_LN879502.1"/>
</dbReference>
<proteinExistence type="predicted"/>
<evidence type="ECO:0000313" key="3">
    <source>
        <dbReference type="Proteomes" id="UP000069902"/>
    </source>
</evidence>
<keyword evidence="3" id="KW-1185">Reference proteome</keyword>
<dbReference type="PATRIC" id="fig|389348.3.peg.1856"/>
<feature type="transmembrane region" description="Helical" evidence="1">
    <location>
        <begin position="9"/>
        <end position="28"/>
    </location>
</feature>